<comment type="similarity">
    <text evidence="2">Belongs to the SusD family.</text>
</comment>
<reference evidence="9 10" key="1">
    <citation type="submission" date="2018-09" db="EMBL/GenBank/DDBJ databases">
        <title>Arachidicoccus sp. nov., a bacterium isolated from soil.</title>
        <authorList>
            <person name="Weon H.-Y."/>
            <person name="Kwon S.-W."/>
            <person name="Lee S.A."/>
        </authorList>
    </citation>
    <scope>NUCLEOTIDE SEQUENCE [LARGE SCALE GENOMIC DNA]</scope>
    <source>
        <strain evidence="9 10">KIS59-12</strain>
    </source>
</reference>
<comment type="subcellular location">
    <subcellularLocation>
        <location evidence="1">Cell outer membrane</location>
    </subcellularLocation>
</comment>
<dbReference type="RefSeq" id="WP_119986327.1">
    <property type="nucleotide sequence ID" value="NZ_CP032489.1"/>
</dbReference>
<dbReference type="PROSITE" id="PS51257">
    <property type="entry name" value="PROKAR_LIPOPROTEIN"/>
    <property type="match status" value="1"/>
</dbReference>
<dbReference type="OrthoDB" id="1080118at2"/>
<dbReference type="SUPFAM" id="SSF48452">
    <property type="entry name" value="TPR-like"/>
    <property type="match status" value="1"/>
</dbReference>
<dbReference type="Gene3D" id="1.25.40.390">
    <property type="match status" value="1"/>
</dbReference>
<dbReference type="KEGG" id="ark:D6B99_06700"/>
<keyword evidence="3 6" id="KW-0732">Signal</keyword>
<evidence type="ECO:0000256" key="5">
    <source>
        <dbReference type="ARBA" id="ARBA00023237"/>
    </source>
</evidence>
<dbReference type="Pfam" id="PF07980">
    <property type="entry name" value="SusD_RagB"/>
    <property type="match status" value="1"/>
</dbReference>
<dbReference type="GO" id="GO:0009279">
    <property type="term" value="C:cell outer membrane"/>
    <property type="evidence" value="ECO:0007669"/>
    <property type="project" value="UniProtKB-SubCell"/>
</dbReference>
<dbReference type="CDD" id="cd08977">
    <property type="entry name" value="SusD"/>
    <property type="match status" value="1"/>
</dbReference>
<name>A0A386HN46_9BACT</name>
<dbReference type="InterPro" id="IPR033985">
    <property type="entry name" value="SusD-like_N"/>
</dbReference>
<accession>A0A386HN46</accession>
<proteinExistence type="inferred from homology"/>
<evidence type="ECO:0000313" key="10">
    <source>
        <dbReference type="Proteomes" id="UP000266118"/>
    </source>
</evidence>
<keyword evidence="10" id="KW-1185">Reference proteome</keyword>
<organism evidence="9 10">
    <name type="scientific">Arachidicoccus soli</name>
    <dbReference type="NCBI Taxonomy" id="2341117"/>
    <lineage>
        <taxon>Bacteria</taxon>
        <taxon>Pseudomonadati</taxon>
        <taxon>Bacteroidota</taxon>
        <taxon>Chitinophagia</taxon>
        <taxon>Chitinophagales</taxon>
        <taxon>Chitinophagaceae</taxon>
        <taxon>Arachidicoccus</taxon>
    </lineage>
</organism>
<dbReference type="Pfam" id="PF14322">
    <property type="entry name" value="SusD-like_3"/>
    <property type="match status" value="1"/>
</dbReference>
<evidence type="ECO:0000259" key="7">
    <source>
        <dbReference type="Pfam" id="PF07980"/>
    </source>
</evidence>
<dbReference type="InterPro" id="IPR012944">
    <property type="entry name" value="SusD_RagB_dom"/>
</dbReference>
<feature type="domain" description="SusD-like N-terminal" evidence="8">
    <location>
        <begin position="102"/>
        <end position="234"/>
    </location>
</feature>
<keyword evidence="4" id="KW-0472">Membrane</keyword>
<evidence type="ECO:0000256" key="4">
    <source>
        <dbReference type="ARBA" id="ARBA00023136"/>
    </source>
</evidence>
<protein>
    <submittedName>
        <fullName evidence="9">RagB/SusD family nutrient uptake outer membrane protein</fullName>
    </submittedName>
</protein>
<feature type="chain" id="PRO_5017375468" evidence="6">
    <location>
        <begin position="24"/>
        <end position="505"/>
    </location>
</feature>
<evidence type="ECO:0000256" key="3">
    <source>
        <dbReference type="ARBA" id="ARBA00022729"/>
    </source>
</evidence>
<dbReference type="InterPro" id="IPR011990">
    <property type="entry name" value="TPR-like_helical_dom_sf"/>
</dbReference>
<sequence>MKQVFNKLYLLLLLPLLMGSCIKDVNPSDAITTATVTQSYNGMLDALNGAYALFKDHEVFAGSTDLNNMYLRQYFECSDFASDDIVCGQTTTDPLYYSFSLDHTTTQTNTRYFWYISYKIINDVNTIIDAMNGSSNLNAASQQLLGECYFLRAFAHFSLVKFFARPYTQTPQGAGVIIRTSVDDPAQKARATVSEVYQSVVADATKGASLMNTSRGVMYGTKEAAWALLSRVYLYEGNNDSTTYYANQVINSGKFSLTTAATFPTMFANATTASETIFCIAFTSLDDYGKSGSIASMIYSDGNSGWGEEYASQSLRDTMSAHPEDVRWSYIVPDTLNGQLQYKNGIPKYYITKFSFQNGSPTLSSPIIFRLAEMYLNRAEAEAKAGQTQAALDDVDMIRKNRGLQNSLYKGQLPNGKTALEVVLKERRIELAFEGQRTFDVYRNNLPMNRTYWGYHLPGLQESDIDLSKQPSGYSNMIIQPSDPRTIYYIPIDEIQTNPLCTQNP</sequence>
<gene>
    <name evidence="9" type="ORF">D6B99_06700</name>
</gene>
<keyword evidence="5" id="KW-0998">Cell outer membrane</keyword>
<evidence type="ECO:0000256" key="6">
    <source>
        <dbReference type="SAM" id="SignalP"/>
    </source>
</evidence>
<evidence type="ECO:0000256" key="1">
    <source>
        <dbReference type="ARBA" id="ARBA00004442"/>
    </source>
</evidence>
<evidence type="ECO:0000313" key="9">
    <source>
        <dbReference type="EMBL" id="AYD47327.1"/>
    </source>
</evidence>
<evidence type="ECO:0000256" key="2">
    <source>
        <dbReference type="ARBA" id="ARBA00006275"/>
    </source>
</evidence>
<evidence type="ECO:0000259" key="8">
    <source>
        <dbReference type="Pfam" id="PF14322"/>
    </source>
</evidence>
<dbReference type="AlphaFoldDB" id="A0A386HN46"/>
<dbReference type="EMBL" id="CP032489">
    <property type="protein sequence ID" value="AYD47327.1"/>
    <property type="molecule type" value="Genomic_DNA"/>
</dbReference>
<feature type="domain" description="RagB/SusD" evidence="7">
    <location>
        <begin position="348"/>
        <end position="505"/>
    </location>
</feature>
<dbReference type="Proteomes" id="UP000266118">
    <property type="component" value="Chromosome"/>
</dbReference>
<feature type="signal peptide" evidence="6">
    <location>
        <begin position="1"/>
        <end position="23"/>
    </location>
</feature>